<evidence type="ECO:0000313" key="2">
    <source>
        <dbReference type="Proteomes" id="UP001150904"/>
    </source>
</evidence>
<reference evidence="1" key="1">
    <citation type="submission" date="2022-12" db="EMBL/GenBank/DDBJ databases">
        <authorList>
            <person name="Petersen C."/>
        </authorList>
    </citation>
    <scope>NUCLEOTIDE SEQUENCE</scope>
    <source>
        <strain evidence="1">IBT 15544</strain>
    </source>
</reference>
<evidence type="ECO:0000313" key="1">
    <source>
        <dbReference type="EMBL" id="KAJ5201917.1"/>
    </source>
</evidence>
<dbReference type="RefSeq" id="XP_058307833.1">
    <property type="nucleotide sequence ID" value="XM_058453642.1"/>
</dbReference>
<dbReference type="AlphaFoldDB" id="A0A9W9SXJ9"/>
<protein>
    <submittedName>
        <fullName evidence="1">Uncharacterized protein</fullName>
    </submittedName>
</protein>
<dbReference type="OrthoDB" id="4453902at2759"/>
<organism evidence="1 2">
    <name type="scientific">Penicillium cinerascens</name>
    <dbReference type="NCBI Taxonomy" id="70096"/>
    <lineage>
        <taxon>Eukaryota</taxon>
        <taxon>Fungi</taxon>
        <taxon>Dikarya</taxon>
        <taxon>Ascomycota</taxon>
        <taxon>Pezizomycotina</taxon>
        <taxon>Eurotiomycetes</taxon>
        <taxon>Eurotiomycetidae</taxon>
        <taxon>Eurotiales</taxon>
        <taxon>Aspergillaceae</taxon>
        <taxon>Penicillium</taxon>
    </lineage>
</organism>
<reference evidence="1" key="2">
    <citation type="journal article" date="2023" name="IMA Fungus">
        <title>Comparative genomic study of the Penicillium genus elucidates a diverse pangenome and 15 lateral gene transfer events.</title>
        <authorList>
            <person name="Petersen C."/>
            <person name="Sorensen T."/>
            <person name="Nielsen M.R."/>
            <person name="Sondergaard T.E."/>
            <person name="Sorensen J.L."/>
            <person name="Fitzpatrick D.A."/>
            <person name="Frisvad J.C."/>
            <person name="Nielsen K.L."/>
        </authorList>
    </citation>
    <scope>NUCLEOTIDE SEQUENCE</scope>
    <source>
        <strain evidence="1">IBT 15544</strain>
    </source>
</reference>
<dbReference type="EMBL" id="JAPQKR010000013">
    <property type="protein sequence ID" value="KAJ5201917.1"/>
    <property type="molecule type" value="Genomic_DNA"/>
</dbReference>
<gene>
    <name evidence="1" type="ORF">N7498_006580</name>
</gene>
<proteinExistence type="predicted"/>
<name>A0A9W9SXJ9_9EURO</name>
<dbReference type="Proteomes" id="UP001150904">
    <property type="component" value="Unassembled WGS sequence"/>
</dbReference>
<dbReference type="GeneID" id="83180943"/>
<keyword evidence="2" id="KW-1185">Reference proteome</keyword>
<accession>A0A9W9SXJ9</accession>
<comment type="caution">
    <text evidence="1">The sequence shown here is derived from an EMBL/GenBank/DDBJ whole genome shotgun (WGS) entry which is preliminary data.</text>
</comment>
<sequence>MDSNAKAQRDQRLTQLYDEVDDYESVFLSPKDLQACGIQASQVDITEDGTLLFNPCYFRPHPERVLEKYPLDPLKQATYIPYLNFRLDLDTLFERIKKGSPGIKHEDAVELTNHEFRLKTEMFAGNWSRHAHATERHIMGQITAHPRKGRPGLFSFFDLGSPRMYWRTKPRRGEWPLINYLVEDGPQRRYRQWEAFDLREDSRKKSPQPHATLTTVAHVAADDADHCLTSSEVKAILATLVIRTSRDPFQDYRTHPILVFSYTGRKHGRIIQATLDDQSLNLQYSQLWSFEDDDTAPVELFVRYMISESVEPERSTIVEPMARLNIT</sequence>